<keyword evidence="2" id="KW-1185">Reference proteome</keyword>
<dbReference type="PANTHER" id="PTHR47510">
    <property type="entry name" value="REVERSE TRANSCRIPTASE DOMAIN-CONTAINING PROTEIN"/>
    <property type="match status" value="1"/>
</dbReference>
<dbReference type="EMBL" id="JACVVK020000029">
    <property type="protein sequence ID" value="KAK7501775.1"/>
    <property type="molecule type" value="Genomic_DNA"/>
</dbReference>
<name>A0ABD0LQJ7_9CAEN</name>
<reference evidence="1 2" key="1">
    <citation type="journal article" date="2023" name="Sci. Data">
        <title>Genome assembly of the Korean intertidal mud-creeper Batillaria attramentaria.</title>
        <authorList>
            <person name="Patra A.K."/>
            <person name="Ho P.T."/>
            <person name="Jun S."/>
            <person name="Lee S.J."/>
            <person name="Kim Y."/>
            <person name="Won Y.J."/>
        </authorList>
    </citation>
    <scope>NUCLEOTIDE SEQUENCE [LARGE SCALE GENOMIC DNA]</scope>
    <source>
        <strain evidence="1">Wonlab-2016</strain>
    </source>
</reference>
<dbReference type="AlphaFoldDB" id="A0ABD0LQJ7"/>
<evidence type="ECO:0000313" key="2">
    <source>
        <dbReference type="Proteomes" id="UP001519460"/>
    </source>
</evidence>
<proteinExistence type="predicted"/>
<sequence length="94" mass="10515">MFERLSTRKAAGPDNISPRLLRTCTDQLSGVFTDIFNMSLSQCTVPQCFKKSTVIPVPKKKSTVSCLNDYRSAALTSVVMKTLERLILQFLKSL</sequence>
<comment type="caution">
    <text evidence="1">The sequence shown here is derived from an EMBL/GenBank/DDBJ whole genome shotgun (WGS) entry which is preliminary data.</text>
</comment>
<protein>
    <recommendedName>
        <fullName evidence="3">Reverse transcriptase</fullName>
    </recommendedName>
</protein>
<accession>A0ABD0LQJ7</accession>
<organism evidence="1 2">
    <name type="scientific">Batillaria attramentaria</name>
    <dbReference type="NCBI Taxonomy" id="370345"/>
    <lineage>
        <taxon>Eukaryota</taxon>
        <taxon>Metazoa</taxon>
        <taxon>Spiralia</taxon>
        <taxon>Lophotrochozoa</taxon>
        <taxon>Mollusca</taxon>
        <taxon>Gastropoda</taxon>
        <taxon>Caenogastropoda</taxon>
        <taxon>Sorbeoconcha</taxon>
        <taxon>Cerithioidea</taxon>
        <taxon>Batillariidae</taxon>
        <taxon>Batillaria</taxon>
    </lineage>
</organism>
<feature type="non-terminal residue" evidence="1">
    <location>
        <position position="94"/>
    </location>
</feature>
<evidence type="ECO:0008006" key="3">
    <source>
        <dbReference type="Google" id="ProtNLM"/>
    </source>
</evidence>
<gene>
    <name evidence="1" type="ORF">BaRGS_00006861</name>
</gene>
<evidence type="ECO:0000313" key="1">
    <source>
        <dbReference type="EMBL" id="KAK7501775.1"/>
    </source>
</evidence>
<dbReference type="PANTHER" id="PTHR47510:SF3">
    <property type="entry name" value="ENDO_EXONUCLEASE_PHOSPHATASE DOMAIN-CONTAINING PROTEIN"/>
    <property type="match status" value="1"/>
</dbReference>
<dbReference type="Proteomes" id="UP001519460">
    <property type="component" value="Unassembled WGS sequence"/>
</dbReference>